<dbReference type="AlphaFoldDB" id="A0A2C6L724"/>
<dbReference type="SMART" id="SM00487">
    <property type="entry name" value="DEXDc"/>
    <property type="match status" value="1"/>
</dbReference>
<dbReference type="CDD" id="cd00268">
    <property type="entry name" value="DEADc"/>
    <property type="match status" value="1"/>
</dbReference>
<evidence type="ECO:0000259" key="6">
    <source>
        <dbReference type="PROSITE" id="PS51192"/>
    </source>
</evidence>
<keyword evidence="2" id="KW-0378">Hydrolase</keyword>
<dbReference type="Pfam" id="PF00270">
    <property type="entry name" value="DEAD"/>
    <property type="match status" value="1"/>
</dbReference>
<dbReference type="SUPFAM" id="SSF52540">
    <property type="entry name" value="P-loop containing nucleoside triphosphate hydrolases"/>
    <property type="match status" value="1"/>
</dbReference>
<dbReference type="GO" id="GO:0003724">
    <property type="term" value="F:RNA helicase activity"/>
    <property type="evidence" value="ECO:0007669"/>
    <property type="project" value="TreeGrafter"/>
</dbReference>
<feature type="compositionally biased region" description="Basic and acidic residues" evidence="5">
    <location>
        <begin position="270"/>
        <end position="280"/>
    </location>
</feature>
<dbReference type="GO" id="GO:0005524">
    <property type="term" value="F:ATP binding"/>
    <property type="evidence" value="ECO:0007669"/>
    <property type="project" value="UniProtKB-KW"/>
</dbReference>
<accession>A0A2C6L724</accession>
<evidence type="ECO:0000313" key="8">
    <source>
        <dbReference type="Proteomes" id="UP000221165"/>
    </source>
</evidence>
<dbReference type="InterPro" id="IPR027417">
    <property type="entry name" value="P-loop_NTPase"/>
</dbReference>
<evidence type="ECO:0000256" key="3">
    <source>
        <dbReference type="ARBA" id="ARBA00022806"/>
    </source>
</evidence>
<sequence length="754" mass="83520">MTRNTVSLLAPPYTLEKTRRESSIRSVFSSSSKSLQLKHLPLLPSSLSFLSFRHSCLSCQRRKILDHPFFSFPSSSSSRLSSSNSFSSCRSRTSSFFFSPPCPSSTSSSFPLFSRTSSLTLSSLHSRFHLSFRLFFPPLSETLNDCLHPFRDQPQRQWIATSSLQPGRKGRKRERRHIERKEEKSLYVTKLVENHQKNGESLQRKKEGKFSFSQSPPSSLSSSASSSSSWSSSSSDSSSHPSSSRSPLSPSSSSAHSRISGEGFSRHSQSSRDDIEEKLETVSSSVCSLDQQEDVSLVDWGESSPLPTKASISSYKEKPRSFSYAPESGTRVDKINTNERGKNPNEEEEKKEESESRMKRSKEEEEERGKEEDPDGANDPGVERRVTPLTWASSDAKKLLYSETVDENSSAGIDRDLSHPVSYVGEPLDFDSYETSRSSHLSSVRSLSRDPDGPLSFSISPSSSLSSSSTLSSSSSSPSFSSSFSSSLPSSPSSTSSKVSYDRHDTPLHSPRHLNKSFEEEGRHEESSSHLVFSSVFSSLHRSLLTCLLRGGSGIITPTDVQERSIPLLLKGSSSLVLSPTGSGKTFAWMLPLLHRLIVSDKEKLAPFPQQPRSIILIPTRELGQQILTQLRRFSSVITSGVCTAGQSYVKEVRMLQKGVDVIVCTPARLMLHLHKHNLNMRRVMSMVIEEADTLCDSFFEQELTFLLSFFPHHSSASSFSSSFLDESSPAISSSSSFKHRLLPINSRQVPSSS</sequence>
<organism evidence="7 8">
    <name type="scientific">Cystoisospora suis</name>
    <dbReference type="NCBI Taxonomy" id="483139"/>
    <lineage>
        <taxon>Eukaryota</taxon>
        <taxon>Sar</taxon>
        <taxon>Alveolata</taxon>
        <taxon>Apicomplexa</taxon>
        <taxon>Conoidasida</taxon>
        <taxon>Coccidia</taxon>
        <taxon>Eucoccidiorida</taxon>
        <taxon>Eimeriorina</taxon>
        <taxon>Sarcocystidae</taxon>
        <taxon>Cystoisospora</taxon>
    </lineage>
</organism>
<dbReference type="Proteomes" id="UP000221165">
    <property type="component" value="Unassembled WGS sequence"/>
</dbReference>
<dbReference type="InterPro" id="IPR044742">
    <property type="entry name" value="DEAD/DEAH_RhlB"/>
</dbReference>
<feature type="domain" description="Helicase ATP-binding" evidence="6">
    <location>
        <begin position="566"/>
        <end position="730"/>
    </location>
</feature>
<dbReference type="PANTHER" id="PTHR47959">
    <property type="entry name" value="ATP-DEPENDENT RNA HELICASE RHLE-RELATED"/>
    <property type="match status" value="1"/>
</dbReference>
<evidence type="ECO:0000256" key="1">
    <source>
        <dbReference type="ARBA" id="ARBA00022741"/>
    </source>
</evidence>
<name>A0A2C6L724_9APIC</name>
<dbReference type="GO" id="GO:0003676">
    <property type="term" value="F:nucleic acid binding"/>
    <property type="evidence" value="ECO:0007669"/>
    <property type="project" value="InterPro"/>
</dbReference>
<dbReference type="Gene3D" id="3.40.50.300">
    <property type="entry name" value="P-loop containing nucleotide triphosphate hydrolases"/>
    <property type="match status" value="1"/>
</dbReference>
<dbReference type="PROSITE" id="PS51192">
    <property type="entry name" value="HELICASE_ATP_BIND_1"/>
    <property type="match status" value="1"/>
</dbReference>
<keyword evidence="1" id="KW-0547">Nucleotide-binding</keyword>
<dbReference type="PANTHER" id="PTHR47959:SF1">
    <property type="entry name" value="ATP-DEPENDENT RNA HELICASE DBPA"/>
    <property type="match status" value="1"/>
</dbReference>
<gene>
    <name evidence="7" type="ORF">CSUI_002286</name>
</gene>
<comment type="caution">
    <text evidence="7">The sequence shown here is derived from an EMBL/GenBank/DDBJ whole genome shotgun (WGS) entry which is preliminary data.</text>
</comment>
<dbReference type="EMBL" id="MIGC01000971">
    <property type="protein sequence ID" value="PHJ23859.1"/>
    <property type="molecule type" value="Genomic_DNA"/>
</dbReference>
<dbReference type="InterPro" id="IPR050079">
    <property type="entry name" value="DEAD_box_RNA_helicase"/>
</dbReference>
<evidence type="ECO:0000256" key="5">
    <source>
        <dbReference type="SAM" id="MobiDB-lite"/>
    </source>
</evidence>
<feature type="compositionally biased region" description="Basic and acidic residues" evidence="5">
    <location>
        <begin position="192"/>
        <end position="209"/>
    </location>
</feature>
<feature type="compositionally biased region" description="Basic and acidic residues" evidence="5">
    <location>
        <begin position="351"/>
        <end position="371"/>
    </location>
</feature>
<evidence type="ECO:0000256" key="2">
    <source>
        <dbReference type="ARBA" id="ARBA00022801"/>
    </source>
</evidence>
<reference evidence="7 8" key="1">
    <citation type="journal article" date="2017" name="Int. J. Parasitol.">
        <title>The genome of the protozoan parasite Cystoisospora suis and a reverse vaccinology approach to identify vaccine candidates.</title>
        <authorList>
            <person name="Palmieri N."/>
            <person name="Shrestha A."/>
            <person name="Ruttkowski B."/>
            <person name="Beck T."/>
            <person name="Vogl C."/>
            <person name="Tomley F."/>
            <person name="Blake D.P."/>
            <person name="Joachim A."/>
        </authorList>
    </citation>
    <scope>NUCLEOTIDE SEQUENCE [LARGE SCALE GENOMIC DNA]</scope>
    <source>
        <strain evidence="7 8">Wien I</strain>
    </source>
</reference>
<evidence type="ECO:0000313" key="7">
    <source>
        <dbReference type="EMBL" id="PHJ23859.1"/>
    </source>
</evidence>
<keyword evidence="8" id="KW-1185">Reference proteome</keyword>
<proteinExistence type="predicted"/>
<feature type="compositionally biased region" description="Low complexity" evidence="5">
    <location>
        <begin position="211"/>
        <end position="260"/>
    </location>
</feature>
<dbReference type="InterPro" id="IPR011545">
    <property type="entry name" value="DEAD/DEAH_box_helicase_dom"/>
</dbReference>
<feature type="compositionally biased region" description="Low complexity" evidence="5">
    <location>
        <begin position="436"/>
        <end position="446"/>
    </location>
</feature>
<dbReference type="RefSeq" id="XP_067925533.1">
    <property type="nucleotide sequence ID" value="XM_068062488.1"/>
</dbReference>
<feature type="non-terminal residue" evidence="7">
    <location>
        <position position="754"/>
    </location>
</feature>
<dbReference type="VEuPathDB" id="ToxoDB:CSUI_002286"/>
<dbReference type="GeneID" id="94425699"/>
<evidence type="ECO:0000256" key="4">
    <source>
        <dbReference type="ARBA" id="ARBA00022840"/>
    </source>
</evidence>
<feature type="compositionally biased region" description="Low complexity" evidence="5">
    <location>
        <begin position="454"/>
        <end position="497"/>
    </location>
</feature>
<feature type="compositionally biased region" description="Basic and acidic residues" evidence="5">
    <location>
        <begin position="176"/>
        <end position="185"/>
    </location>
</feature>
<dbReference type="OrthoDB" id="10256233at2759"/>
<dbReference type="InterPro" id="IPR014001">
    <property type="entry name" value="Helicase_ATP-bd"/>
</dbReference>
<keyword evidence="4" id="KW-0067">ATP-binding</keyword>
<protein>
    <submittedName>
        <fullName evidence="7">Dead deah box helicase domain-containing protein</fullName>
    </submittedName>
</protein>
<dbReference type="GO" id="GO:0005829">
    <property type="term" value="C:cytosol"/>
    <property type="evidence" value="ECO:0007669"/>
    <property type="project" value="TreeGrafter"/>
</dbReference>
<keyword evidence="3 7" id="KW-0347">Helicase</keyword>
<feature type="compositionally biased region" description="Polar residues" evidence="5">
    <location>
        <begin position="281"/>
        <end position="290"/>
    </location>
</feature>
<dbReference type="GO" id="GO:0016787">
    <property type="term" value="F:hydrolase activity"/>
    <property type="evidence" value="ECO:0007669"/>
    <property type="project" value="UniProtKB-KW"/>
</dbReference>
<feature type="region of interest" description="Disordered" evidence="5">
    <location>
        <begin position="161"/>
        <end position="521"/>
    </location>
</feature>
<feature type="compositionally biased region" description="Basic and acidic residues" evidence="5">
    <location>
        <begin position="330"/>
        <end position="345"/>
    </location>
</feature>